<dbReference type="EMBL" id="JBCGDC010000007">
    <property type="protein sequence ID" value="MFB6392266.1"/>
    <property type="molecule type" value="Genomic_DNA"/>
</dbReference>
<accession>A0ABV5CMK9</accession>
<dbReference type="RefSeq" id="WP_375733059.1">
    <property type="nucleotide sequence ID" value="NZ_JBCGDC010000007.1"/>
</dbReference>
<sequence length="116" mass="13205">MNPQQLLDQAANLLEHPRPSMRRCWQRGCACLTRVALEQALRAYWNRVAPTVARCPMRHQLLALPAFAGTDVAALARTTWHGLSRAMHHHTYELAPTLAELHTWHGDVAILLDRLR</sequence>
<evidence type="ECO:0000313" key="2">
    <source>
        <dbReference type="Proteomes" id="UP001582793"/>
    </source>
</evidence>
<gene>
    <name evidence="1" type="ORF">AAFH96_03980</name>
</gene>
<evidence type="ECO:0000313" key="1">
    <source>
        <dbReference type="EMBL" id="MFB6392266.1"/>
    </source>
</evidence>
<reference evidence="1 2" key="1">
    <citation type="submission" date="2024-04" db="EMBL/GenBank/DDBJ databases">
        <title>Polymorphospora sp. isolated from Baiyangdian Lake in Xiong'an New Area.</title>
        <authorList>
            <person name="Zhang X."/>
            <person name="Liu J."/>
        </authorList>
    </citation>
    <scope>NUCLEOTIDE SEQUENCE [LARGE SCALE GENOMIC DNA]</scope>
    <source>
        <strain evidence="1 2">2-325</strain>
    </source>
</reference>
<comment type="caution">
    <text evidence="1">The sequence shown here is derived from an EMBL/GenBank/DDBJ whole genome shotgun (WGS) entry which is preliminary data.</text>
</comment>
<dbReference type="Proteomes" id="UP001582793">
    <property type="component" value="Unassembled WGS sequence"/>
</dbReference>
<organism evidence="1 2">
    <name type="scientific">Polymorphospora lycopeni</name>
    <dbReference type="NCBI Taxonomy" id="3140240"/>
    <lineage>
        <taxon>Bacteria</taxon>
        <taxon>Bacillati</taxon>
        <taxon>Actinomycetota</taxon>
        <taxon>Actinomycetes</taxon>
        <taxon>Micromonosporales</taxon>
        <taxon>Micromonosporaceae</taxon>
        <taxon>Polymorphospora</taxon>
    </lineage>
</organism>
<name>A0ABV5CMK9_9ACTN</name>
<proteinExistence type="predicted"/>
<protein>
    <submittedName>
        <fullName evidence="1">Uncharacterized protein</fullName>
    </submittedName>
</protein>
<keyword evidence="2" id="KW-1185">Reference proteome</keyword>